<dbReference type="KEGG" id="srho:HH216_19080"/>
<sequence>MFTTWRLTQESPRLDRLATDYKSMSQTSIRVYLSVFGDCFDLTALTTLVGVTPTETGIKGQPIADRRTTYKETYWDLSIGPTESLDLAEVYEALLNKLNGSEEAICQFMSANHLSAKFNIVIYIVNGRTPGIYFNRAFLNSVEMLQAEVDIDTYVT</sequence>
<organism evidence="1 2">
    <name type="scientific">Spirosoma rhododendri</name>
    <dbReference type="NCBI Taxonomy" id="2728024"/>
    <lineage>
        <taxon>Bacteria</taxon>
        <taxon>Pseudomonadati</taxon>
        <taxon>Bacteroidota</taxon>
        <taxon>Cytophagia</taxon>
        <taxon>Cytophagales</taxon>
        <taxon>Cytophagaceae</taxon>
        <taxon>Spirosoma</taxon>
    </lineage>
</organism>
<dbReference type="Pfam" id="PF14106">
    <property type="entry name" value="DUF4279"/>
    <property type="match status" value="1"/>
</dbReference>
<evidence type="ECO:0000313" key="2">
    <source>
        <dbReference type="Proteomes" id="UP000501128"/>
    </source>
</evidence>
<keyword evidence="2" id="KW-1185">Reference proteome</keyword>
<name>A0A7L5DXN2_9BACT</name>
<protein>
    <submittedName>
        <fullName evidence="1">DUF4279 domain-containing protein</fullName>
    </submittedName>
</protein>
<proteinExistence type="predicted"/>
<dbReference type="InterPro" id="IPR025459">
    <property type="entry name" value="DUF4279"/>
</dbReference>
<evidence type="ECO:0000313" key="1">
    <source>
        <dbReference type="EMBL" id="QJD80290.1"/>
    </source>
</evidence>
<reference evidence="1 2" key="1">
    <citation type="submission" date="2020-04" db="EMBL/GenBank/DDBJ databases">
        <title>Genome sequencing of novel species.</title>
        <authorList>
            <person name="Heo J."/>
            <person name="Kim S.-J."/>
            <person name="Kim J.-S."/>
            <person name="Hong S.-B."/>
            <person name="Kwon S.-W."/>
        </authorList>
    </citation>
    <scope>NUCLEOTIDE SEQUENCE [LARGE SCALE GENOMIC DNA]</scope>
    <source>
        <strain evidence="1 2">CJU-R4</strain>
    </source>
</reference>
<accession>A0A7L5DXN2</accession>
<gene>
    <name evidence="1" type="ORF">HH216_19080</name>
</gene>
<dbReference type="Proteomes" id="UP000501128">
    <property type="component" value="Chromosome"/>
</dbReference>
<dbReference type="AlphaFoldDB" id="A0A7L5DXN2"/>
<dbReference type="RefSeq" id="WP_169552249.1">
    <property type="nucleotide sequence ID" value="NZ_CP051677.1"/>
</dbReference>
<dbReference type="EMBL" id="CP051677">
    <property type="protein sequence ID" value="QJD80290.1"/>
    <property type="molecule type" value="Genomic_DNA"/>
</dbReference>